<dbReference type="Proteomes" id="UP001500466">
    <property type="component" value="Unassembled WGS sequence"/>
</dbReference>
<evidence type="ECO:0000259" key="1">
    <source>
        <dbReference type="PROSITE" id="PS51186"/>
    </source>
</evidence>
<dbReference type="SUPFAM" id="SSF55729">
    <property type="entry name" value="Acyl-CoA N-acyltransferases (Nat)"/>
    <property type="match status" value="1"/>
</dbReference>
<keyword evidence="3" id="KW-1185">Reference proteome</keyword>
<protein>
    <recommendedName>
        <fullName evidence="1">N-acetyltransferase domain-containing protein</fullName>
    </recommendedName>
</protein>
<dbReference type="EMBL" id="BAABHS010000040">
    <property type="protein sequence ID" value="GAA4990498.1"/>
    <property type="molecule type" value="Genomic_DNA"/>
</dbReference>
<dbReference type="InterPro" id="IPR051908">
    <property type="entry name" value="Ribosomal_N-acetyltransferase"/>
</dbReference>
<gene>
    <name evidence="2" type="ORF">GCM10023205_72440</name>
</gene>
<proteinExistence type="predicted"/>
<dbReference type="Gene3D" id="3.40.630.30">
    <property type="match status" value="1"/>
</dbReference>
<organism evidence="2 3">
    <name type="scientific">Yinghuangia aomiensis</name>
    <dbReference type="NCBI Taxonomy" id="676205"/>
    <lineage>
        <taxon>Bacteria</taxon>
        <taxon>Bacillati</taxon>
        <taxon>Actinomycetota</taxon>
        <taxon>Actinomycetes</taxon>
        <taxon>Kitasatosporales</taxon>
        <taxon>Streptomycetaceae</taxon>
        <taxon>Yinghuangia</taxon>
    </lineage>
</organism>
<evidence type="ECO:0000313" key="3">
    <source>
        <dbReference type="Proteomes" id="UP001500466"/>
    </source>
</evidence>
<dbReference type="Pfam" id="PF13302">
    <property type="entry name" value="Acetyltransf_3"/>
    <property type="match status" value="1"/>
</dbReference>
<dbReference type="PROSITE" id="PS51186">
    <property type="entry name" value="GNAT"/>
    <property type="match status" value="1"/>
</dbReference>
<dbReference type="PANTHER" id="PTHR43441">
    <property type="entry name" value="RIBOSOMAL-PROTEIN-SERINE ACETYLTRANSFERASE"/>
    <property type="match status" value="1"/>
</dbReference>
<dbReference type="InterPro" id="IPR016181">
    <property type="entry name" value="Acyl_CoA_acyltransferase"/>
</dbReference>
<feature type="domain" description="N-acetyltransferase" evidence="1">
    <location>
        <begin position="11"/>
        <end position="181"/>
    </location>
</feature>
<dbReference type="PANTHER" id="PTHR43441:SF10">
    <property type="entry name" value="ACETYLTRANSFERASE"/>
    <property type="match status" value="1"/>
</dbReference>
<dbReference type="InterPro" id="IPR000182">
    <property type="entry name" value="GNAT_dom"/>
</dbReference>
<evidence type="ECO:0000313" key="2">
    <source>
        <dbReference type="EMBL" id="GAA4990498.1"/>
    </source>
</evidence>
<reference evidence="3" key="1">
    <citation type="journal article" date="2019" name="Int. J. Syst. Evol. Microbiol.">
        <title>The Global Catalogue of Microorganisms (GCM) 10K type strain sequencing project: providing services to taxonomists for standard genome sequencing and annotation.</title>
        <authorList>
            <consortium name="The Broad Institute Genomics Platform"/>
            <consortium name="The Broad Institute Genome Sequencing Center for Infectious Disease"/>
            <person name="Wu L."/>
            <person name="Ma J."/>
        </authorList>
    </citation>
    <scope>NUCLEOTIDE SEQUENCE [LARGE SCALE GENOMIC DNA]</scope>
    <source>
        <strain evidence="3">JCM 17986</strain>
    </source>
</reference>
<dbReference type="RefSeq" id="WP_345680073.1">
    <property type="nucleotide sequence ID" value="NZ_BAABHS010000040.1"/>
</dbReference>
<name>A0ABP9I7P0_9ACTN</name>
<sequence>MEPVEIAAGKYQLRPWTAQDLDVARELVTDPLAWRWMPPPTDPPPAHRTDPEVWLSRRIGFWEEGNHASFALMDAVTGEVYADISVQHIDLSYRTADVGYWVRPHARRRGIAVHGVNAASRWAFGALGLHRIALFHAAPNEASCAVARRAGFALEGVMRDAFPDREGVFTDEHVHARLATDPPLPE</sequence>
<accession>A0ABP9I7P0</accession>
<comment type="caution">
    <text evidence="2">The sequence shown here is derived from an EMBL/GenBank/DDBJ whole genome shotgun (WGS) entry which is preliminary data.</text>
</comment>